<dbReference type="EMBL" id="JAKVQD010000086">
    <property type="protein sequence ID" value="MCH4554214.1"/>
    <property type="molecule type" value="Genomic_DNA"/>
</dbReference>
<comment type="caution">
    <text evidence="1">The sequence shown here is derived from an EMBL/GenBank/DDBJ whole genome shotgun (WGS) entry which is preliminary data.</text>
</comment>
<feature type="non-terminal residue" evidence="1">
    <location>
        <position position="1"/>
    </location>
</feature>
<evidence type="ECO:0000313" key="1">
    <source>
        <dbReference type="EMBL" id="MCH4554214.1"/>
    </source>
</evidence>
<sequence length="108" mass="11462">FRIVGLKRRKDLQVDIPDMPALENRAVPRAVADRAFIDEPGIEFAAIGVEPGLAAGLEGPHAAAMAAGDEGLGSRSWNNGPLDTESIGHAVLIFLLEVQQEGCQTVMD</sequence>
<reference evidence="1" key="1">
    <citation type="submission" date="2022-02" db="EMBL/GenBank/DDBJ databases">
        <title>Aestuariibaculum sp., a marine bacterium isolated from sediment in Guangxi.</title>
        <authorList>
            <person name="Ying J."/>
        </authorList>
    </citation>
    <scope>NUCLEOTIDE SEQUENCE</scope>
    <source>
        <strain evidence="1">L182</strain>
    </source>
</reference>
<proteinExistence type="predicted"/>
<gene>
    <name evidence="1" type="ORF">MKW35_16450</name>
</gene>
<name>A0ABS9RMP3_9FLAO</name>
<evidence type="ECO:0000313" key="2">
    <source>
        <dbReference type="Proteomes" id="UP001156141"/>
    </source>
</evidence>
<dbReference type="Proteomes" id="UP001156141">
    <property type="component" value="Unassembled WGS sequence"/>
</dbReference>
<accession>A0ABS9RMP3</accession>
<protein>
    <submittedName>
        <fullName evidence="1">Uncharacterized protein</fullName>
    </submittedName>
</protein>
<organism evidence="1 2">
    <name type="scientific">Aestuariibaculum lutulentum</name>
    <dbReference type="NCBI Taxonomy" id="2920935"/>
    <lineage>
        <taxon>Bacteria</taxon>
        <taxon>Pseudomonadati</taxon>
        <taxon>Bacteroidota</taxon>
        <taxon>Flavobacteriia</taxon>
        <taxon>Flavobacteriales</taxon>
        <taxon>Flavobacteriaceae</taxon>
    </lineage>
</organism>
<keyword evidence="2" id="KW-1185">Reference proteome</keyword>